<dbReference type="OMA" id="TMCEVVE"/>
<reference evidence="4" key="2">
    <citation type="submission" date="2025-08" db="UniProtKB">
        <authorList>
            <consortium name="Ensembl"/>
        </authorList>
    </citation>
    <scope>IDENTIFICATION</scope>
</reference>
<proteinExistence type="inferred from homology"/>
<comment type="subcellular location">
    <subcellularLocation>
        <location evidence="1">Lipid droplet</location>
    </subcellularLocation>
</comment>
<keyword evidence="3" id="KW-0551">Lipid droplet</keyword>
<dbReference type="Pfam" id="PF03036">
    <property type="entry name" value="Perilipin"/>
    <property type="match status" value="1"/>
</dbReference>
<dbReference type="InterPro" id="IPR004279">
    <property type="entry name" value="Perilipin"/>
</dbReference>
<keyword evidence="5" id="KW-1185">Reference proteome</keyword>
<sequence length="123" mass="13849">IKGQSAADRLVRLPLVRSAFRRLSVWYTDAKHIHPGLRTMCEVVENSVAAACDRASPVVVKLGPQISTANNVACQSLDWLESKFPVLHTPTEQVKFDFLSLLNPNKIHKMPKKCMYLFTVLNM</sequence>
<protein>
    <submittedName>
        <fullName evidence="4">Uncharacterized protein</fullName>
    </submittedName>
</protein>
<dbReference type="InParanoid" id="A0A665TMJ1"/>
<dbReference type="GO" id="GO:0005829">
    <property type="term" value="C:cytosol"/>
    <property type="evidence" value="ECO:0007669"/>
    <property type="project" value="TreeGrafter"/>
</dbReference>
<name>A0A665TMJ1_ECHNA</name>
<dbReference type="AlphaFoldDB" id="A0A665TMJ1"/>
<evidence type="ECO:0000256" key="3">
    <source>
        <dbReference type="ARBA" id="ARBA00022677"/>
    </source>
</evidence>
<dbReference type="GO" id="GO:0019915">
    <property type="term" value="P:lipid storage"/>
    <property type="evidence" value="ECO:0007669"/>
    <property type="project" value="TreeGrafter"/>
</dbReference>
<dbReference type="GO" id="GO:0010890">
    <property type="term" value="P:positive regulation of triglyceride storage"/>
    <property type="evidence" value="ECO:0007669"/>
    <property type="project" value="TreeGrafter"/>
</dbReference>
<dbReference type="PANTHER" id="PTHR14024:SF54">
    <property type="entry name" value="PERILIPIN-2-LIKE"/>
    <property type="match status" value="1"/>
</dbReference>
<dbReference type="GO" id="GO:0005811">
    <property type="term" value="C:lipid droplet"/>
    <property type="evidence" value="ECO:0007669"/>
    <property type="project" value="UniProtKB-SubCell"/>
</dbReference>
<dbReference type="PANTHER" id="PTHR14024">
    <property type="entry name" value="PERILIPIN"/>
    <property type="match status" value="1"/>
</dbReference>
<comment type="similarity">
    <text evidence="2">Belongs to the perilipin family.</text>
</comment>
<accession>A0A665TMJ1</accession>
<organism evidence="4 5">
    <name type="scientific">Echeneis naucrates</name>
    <name type="common">Live sharksucker</name>
    <dbReference type="NCBI Taxonomy" id="173247"/>
    <lineage>
        <taxon>Eukaryota</taxon>
        <taxon>Metazoa</taxon>
        <taxon>Chordata</taxon>
        <taxon>Craniata</taxon>
        <taxon>Vertebrata</taxon>
        <taxon>Euteleostomi</taxon>
        <taxon>Actinopterygii</taxon>
        <taxon>Neopterygii</taxon>
        <taxon>Teleostei</taxon>
        <taxon>Neoteleostei</taxon>
        <taxon>Acanthomorphata</taxon>
        <taxon>Carangaria</taxon>
        <taxon>Carangiformes</taxon>
        <taxon>Echeneidae</taxon>
        <taxon>Echeneis</taxon>
    </lineage>
</organism>
<evidence type="ECO:0000256" key="1">
    <source>
        <dbReference type="ARBA" id="ARBA00004502"/>
    </source>
</evidence>
<evidence type="ECO:0000313" key="4">
    <source>
        <dbReference type="Ensembl" id="ENSENLP00000007427.1"/>
    </source>
</evidence>
<reference evidence="4" key="1">
    <citation type="submission" date="2021-04" db="EMBL/GenBank/DDBJ databases">
        <authorList>
            <consortium name="Wellcome Sanger Institute Data Sharing"/>
        </authorList>
    </citation>
    <scope>NUCLEOTIDE SEQUENCE [LARGE SCALE GENOMIC DNA]</scope>
</reference>
<evidence type="ECO:0000313" key="5">
    <source>
        <dbReference type="Proteomes" id="UP000472264"/>
    </source>
</evidence>
<reference evidence="4" key="3">
    <citation type="submission" date="2025-09" db="UniProtKB">
        <authorList>
            <consortium name="Ensembl"/>
        </authorList>
    </citation>
    <scope>IDENTIFICATION</scope>
</reference>
<dbReference type="Proteomes" id="UP000472264">
    <property type="component" value="Chromosome 1"/>
</dbReference>
<evidence type="ECO:0000256" key="2">
    <source>
        <dbReference type="ARBA" id="ARBA00006311"/>
    </source>
</evidence>
<dbReference type="Ensembl" id="ENSENLT00000007745.1">
    <property type="protein sequence ID" value="ENSENLP00000007427.1"/>
    <property type="gene ID" value="ENSENLG00000003575.1"/>
</dbReference>